<dbReference type="SMART" id="SM00054">
    <property type="entry name" value="EFh"/>
    <property type="match status" value="3"/>
</dbReference>
<evidence type="ECO:0000313" key="7">
    <source>
        <dbReference type="EMBL" id="KXZ51375.1"/>
    </source>
</evidence>
<dbReference type="Gene3D" id="1.10.238.10">
    <property type="entry name" value="EF-hand"/>
    <property type="match status" value="2"/>
</dbReference>
<dbReference type="CDD" id="cd00051">
    <property type="entry name" value="EFh"/>
    <property type="match status" value="2"/>
</dbReference>
<feature type="compositionally biased region" description="Acidic residues" evidence="5">
    <location>
        <begin position="53"/>
        <end position="64"/>
    </location>
</feature>
<feature type="binding site" evidence="4">
    <location>
        <position position="114"/>
    </location>
    <ligand>
        <name>Ca(2+)</name>
        <dbReference type="ChEBI" id="CHEBI:29108"/>
        <label>1</label>
    </ligand>
</feature>
<feature type="compositionally biased region" description="Pro residues" evidence="5">
    <location>
        <begin position="36"/>
        <end position="49"/>
    </location>
</feature>
<feature type="domain" description="EF-hand" evidence="6">
    <location>
        <begin position="73"/>
        <end position="108"/>
    </location>
</feature>
<protein>
    <recommendedName>
        <fullName evidence="6">EF-hand domain-containing protein</fullName>
    </recommendedName>
</protein>
<dbReference type="OrthoDB" id="26525at2759"/>
<dbReference type="PROSITE" id="PS00018">
    <property type="entry name" value="EF_HAND_1"/>
    <property type="match status" value="2"/>
</dbReference>
<feature type="binding site" evidence="4">
    <location>
        <position position="163"/>
    </location>
    <ligand>
        <name>Ca(2+)</name>
        <dbReference type="ChEBI" id="CHEBI:29108"/>
        <label>1</label>
    </ligand>
</feature>
<evidence type="ECO:0000259" key="6">
    <source>
        <dbReference type="PROSITE" id="PS50222"/>
    </source>
</evidence>
<dbReference type="PANTHER" id="PTHR11653">
    <property type="entry name" value="PARVALBUMIN ALPHA"/>
    <property type="match status" value="1"/>
</dbReference>
<feature type="binding site" evidence="4">
    <location>
        <position position="116"/>
    </location>
    <ligand>
        <name>Ca(2+)</name>
        <dbReference type="ChEBI" id="CHEBI:29108"/>
        <label>1</label>
    </ligand>
</feature>
<evidence type="ECO:0000256" key="4">
    <source>
        <dbReference type="PIRSR" id="PIRSR608080-1"/>
    </source>
</evidence>
<dbReference type="InterPro" id="IPR008080">
    <property type="entry name" value="Parvalbumin"/>
</dbReference>
<dbReference type="InterPro" id="IPR002048">
    <property type="entry name" value="EF_hand_dom"/>
</dbReference>
<feature type="binding site" evidence="4">
    <location>
        <position position="158"/>
    </location>
    <ligand>
        <name>Ca(2+)</name>
        <dbReference type="ChEBI" id="CHEBI:29108"/>
        <label>1</label>
    </ligand>
</feature>
<dbReference type="Proteomes" id="UP000075714">
    <property type="component" value="Unassembled WGS sequence"/>
</dbReference>
<evidence type="ECO:0000256" key="5">
    <source>
        <dbReference type="SAM" id="MobiDB-lite"/>
    </source>
</evidence>
<feature type="binding site" evidence="4">
    <location>
        <position position="120"/>
    </location>
    <ligand>
        <name>Ca(2+)</name>
        <dbReference type="ChEBI" id="CHEBI:29108"/>
        <label>1</label>
    </ligand>
</feature>
<dbReference type="PANTHER" id="PTHR11653:SF10">
    <property type="entry name" value="EF-HAND DOMAIN-CONTAINING PROTEIN"/>
    <property type="match status" value="1"/>
</dbReference>
<feature type="region of interest" description="Disordered" evidence="5">
    <location>
        <begin position="1"/>
        <end position="72"/>
    </location>
</feature>
<evidence type="ECO:0000256" key="1">
    <source>
        <dbReference type="ARBA" id="ARBA00009753"/>
    </source>
</evidence>
<evidence type="ECO:0000313" key="8">
    <source>
        <dbReference type="Proteomes" id="UP000075714"/>
    </source>
</evidence>
<organism evidence="7 8">
    <name type="scientific">Gonium pectorale</name>
    <name type="common">Green alga</name>
    <dbReference type="NCBI Taxonomy" id="33097"/>
    <lineage>
        <taxon>Eukaryota</taxon>
        <taxon>Viridiplantae</taxon>
        <taxon>Chlorophyta</taxon>
        <taxon>core chlorophytes</taxon>
        <taxon>Chlorophyceae</taxon>
        <taxon>CS clade</taxon>
        <taxon>Chlamydomonadales</taxon>
        <taxon>Volvocaceae</taxon>
        <taxon>Gonium</taxon>
    </lineage>
</organism>
<dbReference type="STRING" id="33097.A0A150GNM4"/>
<feature type="domain" description="EF-hand" evidence="6">
    <location>
        <begin position="139"/>
        <end position="174"/>
    </location>
</feature>
<dbReference type="GO" id="GO:0005509">
    <property type="term" value="F:calcium ion binding"/>
    <property type="evidence" value="ECO:0007669"/>
    <property type="project" value="InterPro"/>
</dbReference>
<feature type="binding site" evidence="4">
    <location>
        <position position="156"/>
    </location>
    <ligand>
        <name>Ca(2+)</name>
        <dbReference type="ChEBI" id="CHEBI:29108"/>
        <label>1</label>
    </ligand>
</feature>
<evidence type="ECO:0000256" key="2">
    <source>
        <dbReference type="ARBA" id="ARBA00022723"/>
    </source>
</evidence>
<dbReference type="Pfam" id="PF13405">
    <property type="entry name" value="EF-hand_6"/>
    <property type="match status" value="1"/>
</dbReference>
<feature type="domain" description="EF-hand" evidence="6">
    <location>
        <begin position="109"/>
        <end position="136"/>
    </location>
</feature>
<comment type="similarity">
    <text evidence="1">Belongs to the parvalbumin family.</text>
</comment>
<dbReference type="EMBL" id="LSYV01000014">
    <property type="protein sequence ID" value="KXZ51375.1"/>
    <property type="molecule type" value="Genomic_DNA"/>
</dbReference>
<accession>A0A150GNM4</accession>
<dbReference type="PROSITE" id="PS50222">
    <property type="entry name" value="EF_HAND_2"/>
    <property type="match status" value="3"/>
</dbReference>
<evidence type="ECO:0000256" key="3">
    <source>
        <dbReference type="ARBA" id="ARBA00022837"/>
    </source>
</evidence>
<reference evidence="8" key="1">
    <citation type="journal article" date="2016" name="Nat. Commun.">
        <title>The Gonium pectorale genome demonstrates co-option of cell cycle regulation during the evolution of multicellularity.</title>
        <authorList>
            <person name="Hanschen E.R."/>
            <person name="Marriage T.N."/>
            <person name="Ferris P.J."/>
            <person name="Hamaji T."/>
            <person name="Toyoda A."/>
            <person name="Fujiyama A."/>
            <person name="Neme R."/>
            <person name="Noguchi H."/>
            <person name="Minakuchi Y."/>
            <person name="Suzuki M."/>
            <person name="Kawai-Toyooka H."/>
            <person name="Smith D.R."/>
            <person name="Sparks H."/>
            <person name="Anderson J."/>
            <person name="Bakaric R."/>
            <person name="Luria V."/>
            <person name="Karger A."/>
            <person name="Kirschner M.W."/>
            <person name="Durand P.M."/>
            <person name="Michod R.E."/>
            <person name="Nozaki H."/>
            <person name="Olson B.J."/>
        </authorList>
    </citation>
    <scope>NUCLEOTIDE SEQUENCE [LARGE SCALE GENOMIC DNA]</scope>
    <source>
        <strain evidence="8">NIES-2863</strain>
    </source>
</reference>
<keyword evidence="2 4" id="KW-0479">Metal-binding</keyword>
<comment type="caution">
    <text evidence="7">The sequence shown here is derived from an EMBL/GenBank/DDBJ whole genome shotgun (WGS) entry which is preliminary data.</text>
</comment>
<dbReference type="InterPro" id="IPR018247">
    <property type="entry name" value="EF_Hand_1_Ca_BS"/>
</dbReference>
<dbReference type="InterPro" id="IPR011992">
    <property type="entry name" value="EF-hand-dom_pair"/>
</dbReference>
<feature type="binding site" evidence="4">
    <location>
        <position position="118"/>
    </location>
    <ligand>
        <name>Ca(2+)</name>
        <dbReference type="ChEBI" id="CHEBI:29108"/>
        <label>1</label>
    </ligand>
</feature>
<proteinExistence type="inferred from homology"/>
<gene>
    <name evidence="7" type="ORF">GPECTOR_13g864</name>
</gene>
<sequence>MGAGCSSDKAAATSEAPAPEPKGQADLPASKYVAPATPPAAPSPVPAPASAPADDEFDDEDDGSAEGKRDPAARMDALTRCFEALDKDKSGTIDFRELKQYLFKTLKQVFKALDRDGSGFVELPELKLMLGRSGWELDTMSDEVQAIMDKLDKNGDAKISEQEFFVTLSAVRKSVNSDPAFLELLENVLTVAQTGGPVAGGKPVLTEVLFAEDA</sequence>
<dbReference type="Pfam" id="PF13499">
    <property type="entry name" value="EF-hand_7"/>
    <property type="match status" value="1"/>
</dbReference>
<feature type="binding site" evidence="4">
    <location>
        <position position="125"/>
    </location>
    <ligand>
        <name>Ca(2+)</name>
        <dbReference type="ChEBI" id="CHEBI:29108"/>
        <label>1</label>
    </ligand>
</feature>
<dbReference type="SUPFAM" id="SSF47473">
    <property type="entry name" value="EF-hand"/>
    <property type="match status" value="1"/>
</dbReference>
<name>A0A150GNM4_GONPE</name>
<feature type="binding site" evidence="4">
    <location>
        <position position="152"/>
    </location>
    <ligand>
        <name>Ca(2+)</name>
        <dbReference type="ChEBI" id="CHEBI:29108"/>
        <label>1</label>
    </ligand>
</feature>
<dbReference type="AlphaFoldDB" id="A0A150GNM4"/>
<keyword evidence="3 4" id="KW-0106">Calcium</keyword>
<keyword evidence="8" id="KW-1185">Reference proteome</keyword>